<dbReference type="PANTHER" id="PTHR22870">
    <property type="entry name" value="REGULATOR OF CHROMOSOME CONDENSATION"/>
    <property type="match status" value="1"/>
</dbReference>
<name>A0A7J8H6E0_ROUAE</name>
<evidence type="ECO:0000313" key="4">
    <source>
        <dbReference type="EMBL" id="KAF6467670.1"/>
    </source>
</evidence>
<accession>A0A7J8H6E0</accession>
<dbReference type="InterPro" id="IPR000408">
    <property type="entry name" value="Reg_chr_condens"/>
</dbReference>
<gene>
    <name evidence="4" type="ORF">HJG63_017385</name>
</gene>
<dbReference type="Pfam" id="PF00415">
    <property type="entry name" value="RCC1"/>
    <property type="match status" value="2"/>
</dbReference>
<dbReference type="PROSITE" id="PS50012">
    <property type="entry name" value="RCC1_3"/>
    <property type="match status" value="3"/>
</dbReference>
<evidence type="ECO:0000256" key="2">
    <source>
        <dbReference type="PROSITE-ProRule" id="PRU00235"/>
    </source>
</evidence>
<feature type="region of interest" description="Disordered" evidence="3">
    <location>
        <begin position="253"/>
        <end position="305"/>
    </location>
</feature>
<evidence type="ECO:0000256" key="3">
    <source>
        <dbReference type="SAM" id="MobiDB-lite"/>
    </source>
</evidence>
<feature type="repeat" description="RCC1" evidence="2">
    <location>
        <begin position="126"/>
        <end position="193"/>
    </location>
</feature>
<proteinExistence type="predicted"/>
<dbReference type="Pfam" id="PF13540">
    <property type="entry name" value="RCC1_2"/>
    <property type="match status" value="1"/>
</dbReference>
<feature type="repeat" description="RCC1" evidence="2">
    <location>
        <begin position="193"/>
        <end position="244"/>
    </location>
</feature>
<evidence type="ECO:0000313" key="5">
    <source>
        <dbReference type="Proteomes" id="UP000593571"/>
    </source>
</evidence>
<protein>
    <submittedName>
        <fullName evidence="4">Secretion regulating guanine nucleotide exchange factor</fullName>
    </submittedName>
</protein>
<reference evidence="4 5" key="1">
    <citation type="journal article" date="2020" name="Nature">
        <title>Six reference-quality genomes reveal evolution of bat adaptations.</title>
        <authorList>
            <person name="Jebb D."/>
            <person name="Huang Z."/>
            <person name="Pippel M."/>
            <person name="Hughes G.M."/>
            <person name="Lavrichenko K."/>
            <person name="Devanna P."/>
            <person name="Winkler S."/>
            <person name="Jermiin L.S."/>
            <person name="Skirmuntt E.C."/>
            <person name="Katzourakis A."/>
            <person name="Burkitt-Gray L."/>
            <person name="Ray D.A."/>
            <person name="Sullivan K.A.M."/>
            <person name="Roscito J.G."/>
            <person name="Kirilenko B.M."/>
            <person name="Davalos L.M."/>
            <person name="Corthals A.P."/>
            <person name="Power M.L."/>
            <person name="Jones G."/>
            <person name="Ransome R.D."/>
            <person name="Dechmann D.K.N."/>
            <person name="Locatelli A.G."/>
            <person name="Puechmaille S.J."/>
            <person name="Fedrigo O."/>
            <person name="Jarvis E.D."/>
            <person name="Hiller M."/>
            <person name="Vernes S.C."/>
            <person name="Myers E.W."/>
            <person name="Teeling E.C."/>
        </authorList>
    </citation>
    <scope>NUCLEOTIDE SEQUENCE [LARGE SCALE GENOMIC DNA]</scope>
    <source>
        <strain evidence="4">MRouAeg1</strain>
        <tissue evidence="4">Muscle</tissue>
    </source>
</reference>
<keyword evidence="1" id="KW-0677">Repeat</keyword>
<feature type="compositionally biased region" description="Basic and acidic residues" evidence="3">
    <location>
        <begin position="265"/>
        <end position="284"/>
    </location>
</feature>
<organism evidence="4 5">
    <name type="scientific">Rousettus aegyptiacus</name>
    <name type="common">Egyptian fruit bat</name>
    <name type="synonym">Pteropus aegyptiacus</name>
    <dbReference type="NCBI Taxonomy" id="9407"/>
    <lineage>
        <taxon>Eukaryota</taxon>
        <taxon>Metazoa</taxon>
        <taxon>Chordata</taxon>
        <taxon>Craniata</taxon>
        <taxon>Vertebrata</taxon>
        <taxon>Euteleostomi</taxon>
        <taxon>Mammalia</taxon>
        <taxon>Eutheria</taxon>
        <taxon>Laurasiatheria</taxon>
        <taxon>Chiroptera</taxon>
        <taxon>Yinpterochiroptera</taxon>
        <taxon>Pteropodoidea</taxon>
        <taxon>Pteropodidae</taxon>
        <taxon>Rousettinae</taxon>
        <taxon>Rousettus</taxon>
    </lineage>
</organism>
<evidence type="ECO:0000256" key="1">
    <source>
        <dbReference type="ARBA" id="ARBA00022737"/>
    </source>
</evidence>
<dbReference type="EMBL" id="JACASE010000005">
    <property type="protein sequence ID" value="KAF6467670.1"/>
    <property type="molecule type" value="Genomic_DNA"/>
</dbReference>
<dbReference type="Gene3D" id="2.130.10.30">
    <property type="entry name" value="Regulator of chromosome condensation 1/beta-lactamase-inhibitor protein II"/>
    <property type="match status" value="1"/>
</dbReference>
<feature type="repeat" description="RCC1" evidence="2">
    <location>
        <begin position="73"/>
        <end position="125"/>
    </location>
</feature>
<sequence length="305" mass="32811">MGLEDVWLPRSLSGLVFQWGTGLASSGRRLCPGQILPLFWTAKEPSRVTGLENSKAVCVVAGAGHSASVTDAGELYVWGSNKHGQLASQAAFLPLAQKIEAHYFQNEKVTAVWSGWTHLVAQTETGKVFTWGRADYGQLGRKLESCEDWTWEKQGSFLPCSRPQKSTPSSLQCLTGATEVSCGSEHNLAVIGGVCFSWGWNEHGMCGDGTEANIWVPKPVQALRSSSALLIGCGAGHSLALCHLSVLSTQGQHLKVTGPSPDATEDARSQEALDNERNREERQPETSTQSRSDGCRNGGLVTETL</sequence>
<dbReference type="PANTHER" id="PTHR22870:SF408">
    <property type="entry name" value="OS09G0560450 PROTEIN"/>
    <property type="match status" value="1"/>
</dbReference>
<dbReference type="PROSITE" id="PS00626">
    <property type="entry name" value="RCC1_2"/>
    <property type="match status" value="1"/>
</dbReference>
<keyword evidence="5" id="KW-1185">Reference proteome</keyword>
<dbReference type="Proteomes" id="UP000593571">
    <property type="component" value="Unassembled WGS sequence"/>
</dbReference>
<dbReference type="InterPro" id="IPR051210">
    <property type="entry name" value="Ub_ligase/GEF_domain"/>
</dbReference>
<comment type="caution">
    <text evidence="4">The sequence shown here is derived from an EMBL/GenBank/DDBJ whole genome shotgun (WGS) entry which is preliminary data.</text>
</comment>
<dbReference type="InterPro" id="IPR009091">
    <property type="entry name" value="RCC1/BLIP-II"/>
</dbReference>
<dbReference type="SUPFAM" id="SSF50985">
    <property type="entry name" value="RCC1/BLIP-II"/>
    <property type="match status" value="1"/>
</dbReference>
<dbReference type="AlphaFoldDB" id="A0A7J8H6E0"/>